<proteinExistence type="inferred from homology"/>
<keyword evidence="3 6" id="KW-0812">Transmembrane</keyword>
<evidence type="ECO:0000256" key="4">
    <source>
        <dbReference type="ARBA" id="ARBA00022989"/>
    </source>
</evidence>
<dbReference type="Proteomes" id="UP000242188">
    <property type="component" value="Unassembled WGS sequence"/>
</dbReference>
<feature type="transmembrane region" description="Helical" evidence="6">
    <location>
        <begin position="346"/>
        <end position="364"/>
    </location>
</feature>
<sequence>MSGVTTLLMVTVGVRLPLFQGPVAAYIIPMLALKMIDKNICIAKEGVLTSNTSMERANMTSTAQRELSEVKLREGSLIVTGIIHCLIGATGAVGFFLRYIGPVTLVPTILLSCVYIGMASAKFAGCHWGVSMFGILILSLYLGHKNMPIPFLSREKGLHIVWMPFHQMCSILIGMLAGWGLSAVLTYTGMLTDNKDHYSYQARTDAQPNIVSDANWFNFPNKKCHISDKFGTPLFNTGVFVAFLIATVISILDSVGDYYACARVCNLPPPPRNAINRGIAIEGLCTAISGAVGCGHATTTFGENIGTIGLTKVASRDLFVGLALVYMLFGVVSKVSAVFLSIPYPVLGGSIIVLYGMFNGIILSNLKFISLSSTRNISIIGTSLLLGLMVPKWIEDEPDGISTGDSYYDNIIRTLLVNPNLCGGVLAFFLDNTVPGKFTFQ</sequence>
<feature type="transmembrane region" description="Helical" evidence="6">
    <location>
        <begin position="75"/>
        <end position="93"/>
    </location>
</feature>
<evidence type="ECO:0000313" key="8">
    <source>
        <dbReference type="Proteomes" id="UP000242188"/>
    </source>
</evidence>
<reference evidence="7 8" key="1">
    <citation type="journal article" date="2017" name="Nat. Ecol. Evol.">
        <title>Scallop genome provides insights into evolution of bilaterian karyotype and development.</title>
        <authorList>
            <person name="Wang S."/>
            <person name="Zhang J."/>
            <person name="Jiao W."/>
            <person name="Li J."/>
            <person name="Xun X."/>
            <person name="Sun Y."/>
            <person name="Guo X."/>
            <person name="Huan P."/>
            <person name="Dong B."/>
            <person name="Zhang L."/>
            <person name="Hu X."/>
            <person name="Sun X."/>
            <person name="Wang J."/>
            <person name="Zhao C."/>
            <person name="Wang Y."/>
            <person name="Wang D."/>
            <person name="Huang X."/>
            <person name="Wang R."/>
            <person name="Lv J."/>
            <person name="Li Y."/>
            <person name="Zhang Z."/>
            <person name="Liu B."/>
            <person name="Lu W."/>
            <person name="Hui Y."/>
            <person name="Liang J."/>
            <person name="Zhou Z."/>
            <person name="Hou R."/>
            <person name="Li X."/>
            <person name="Liu Y."/>
            <person name="Li H."/>
            <person name="Ning X."/>
            <person name="Lin Y."/>
            <person name="Zhao L."/>
            <person name="Xing Q."/>
            <person name="Dou J."/>
            <person name="Li Y."/>
            <person name="Mao J."/>
            <person name="Guo H."/>
            <person name="Dou H."/>
            <person name="Li T."/>
            <person name="Mu C."/>
            <person name="Jiang W."/>
            <person name="Fu Q."/>
            <person name="Fu X."/>
            <person name="Miao Y."/>
            <person name="Liu J."/>
            <person name="Yu Q."/>
            <person name="Li R."/>
            <person name="Liao H."/>
            <person name="Li X."/>
            <person name="Kong Y."/>
            <person name="Jiang Z."/>
            <person name="Chourrout D."/>
            <person name="Li R."/>
            <person name="Bao Z."/>
        </authorList>
    </citation>
    <scope>NUCLEOTIDE SEQUENCE [LARGE SCALE GENOMIC DNA]</scope>
    <source>
        <strain evidence="7 8">PY_sf001</strain>
    </source>
</reference>
<keyword evidence="5 6" id="KW-0472">Membrane</keyword>
<dbReference type="EMBL" id="NEDP02005571">
    <property type="protein sequence ID" value="OWF38213.1"/>
    <property type="molecule type" value="Genomic_DNA"/>
</dbReference>
<comment type="similarity">
    <text evidence="2">Belongs to the nucleobase:cation symporter-2 (NCS2) (TC 2.A.40) family.</text>
</comment>
<evidence type="ECO:0000256" key="6">
    <source>
        <dbReference type="SAM" id="Phobius"/>
    </source>
</evidence>
<feature type="transmembrane region" description="Helical" evidence="6">
    <location>
        <begin position="99"/>
        <end position="118"/>
    </location>
</feature>
<comment type="subcellular location">
    <subcellularLocation>
        <location evidence="1">Membrane</location>
        <topology evidence="1">Multi-pass membrane protein</topology>
    </subcellularLocation>
</comment>
<feature type="transmembrane region" description="Helical" evidence="6">
    <location>
        <begin position="164"/>
        <end position="187"/>
    </location>
</feature>
<protein>
    <submittedName>
        <fullName evidence="7">Solute carrier family 23 member 1</fullName>
    </submittedName>
</protein>
<evidence type="ECO:0000256" key="2">
    <source>
        <dbReference type="ARBA" id="ARBA00008821"/>
    </source>
</evidence>
<evidence type="ECO:0000256" key="1">
    <source>
        <dbReference type="ARBA" id="ARBA00004141"/>
    </source>
</evidence>
<dbReference type="PANTHER" id="PTHR11119">
    <property type="entry name" value="XANTHINE-URACIL / VITAMIN C PERMEASE FAMILY MEMBER"/>
    <property type="match status" value="1"/>
</dbReference>
<organism evidence="7 8">
    <name type="scientific">Mizuhopecten yessoensis</name>
    <name type="common">Japanese scallop</name>
    <name type="synonym">Patinopecten yessoensis</name>
    <dbReference type="NCBI Taxonomy" id="6573"/>
    <lineage>
        <taxon>Eukaryota</taxon>
        <taxon>Metazoa</taxon>
        <taxon>Spiralia</taxon>
        <taxon>Lophotrochozoa</taxon>
        <taxon>Mollusca</taxon>
        <taxon>Bivalvia</taxon>
        <taxon>Autobranchia</taxon>
        <taxon>Pteriomorphia</taxon>
        <taxon>Pectinida</taxon>
        <taxon>Pectinoidea</taxon>
        <taxon>Pectinidae</taxon>
        <taxon>Mizuhopecten</taxon>
    </lineage>
</organism>
<evidence type="ECO:0000313" key="7">
    <source>
        <dbReference type="EMBL" id="OWF38213.1"/>
    </source>
</evidence>
<dbReference type="AlphaFoldDB" id="A0A210PP09"/>
<feature type="transmembrane region" description="Helical" evidence="6">
    <location>
        <begin position="6"/>
        <end position="28"/>
    </location>
</feature>
<accession>A0A210PP09</accession>
<keyword evidence="4 6" id="KW-1133">Transmembrane helix</keyword>
<keyword evidence="8" id="KW-1185">Reference proteome</keyword>
<dbReference type="GO" id="GO:0016020">
    <property type="term" value="C:membrane"/>
    <property type="evidence" value="ECO:0007669"/>
    <property type="project" value="UniProtKB-SubCell"/>
</dbReference>
<dbReference type="Pfam" id="PF00860">
    <property type="entry name" value="Xan_ur_permease"/>
    <property type="match status" value="1"/>
</dbReference>
<dbReference type="InterPro" id="IPR006043">
    <property type="entry name" value="NCS2"/>
</dbReference>
<gene>
    <name evidence="7" type="ORF">KP79_PYT19424</name>
</gene>
<dbReference type="STRING" id="6573.A0A210PP09"/>
<feature type="transmembrane region" description="Helical" evidence="6">
    <location>
        <begin position="318"/>
        <end position="340"/>
    </location>
</feature>
<dbReference type="OrthoDB" id="1641903at2759"/>
<feature type="transmembrane region" description="Helical" evidence="6">
    <location>
        <begin position="125"/>
        <end position="144"/>
    </location>
</feature>
<name>A0A210PP09_MIZYE</name>
<evidence type="ECO:0000256" key="5">
    <source>
        <dbReference type="ARBA" id="ARBA00023136"/>
    </source>
</evidence>
<dbReference type="GO" id="GO:0022857">
    <property type="term" value="F:transmembrane transporter activity"/>
    <property type="evidence" value="ECO:0007669"/>
    <property type="project" value="InterPro"/>
</dbReference>
<evidence type="ECO:0000256" key="3">
    <source>
        <dbReference type="ARBA" id="ARBA00022692"/>
    </source>
</evidence>
<comment type="caution">
    <text evidence="7">The sequence shown here is derived from an EMBL/GenBank/DDBJ whole genome shotgun (WGS) entry which is preliminary data.</text>
</comment>